<evidence type="ECO:0000256" key="1">
    <source>
        <dbReference type="SAM" id="MobiDB-lite"/>
    </source>
</evidence>
<comment type="caution">
    <text evidence="2">The sequence shown here is derived from an EMBL/GenBank/DDBJ whole genome shotgun (WGS) entry which is preliminary data.</text>
</comment>
<name>A0A150GGM3_GONPE</name>
<reference evidence="3" key="1">
    <citation type="journal article" date="2016" name="Nat. Commun.">
        <title>The Gonium pectorale genome demonstrates co-option of cell cycle regulation during the evolution of multicellularity.</title>
        <authorList>
            <person name="Hanschen E.R."/>
            <person name="Marriage T.N."/>
            <person name="Ferris P.J."/>
            <person name="Hamaji T."/>
            <person name="Toyoda A."/>
            <person name="Fujiyama A."/>
            <person name="Neme R."/>
            <person name="Noguchi H."/>
            <person name="Minakuchi Y."/>
            <person name="Suzuki M."/>
            <person name="Kawai-Toyooka H."/>
            <person name="Smith D.R."/>
            <person name="Sparks H."/>
            <person name="Anderson J."/>
            <person name="Bakaric R."/>
            <person name="Luria V."/>
            <person name="Karger A."/>
            <person name="Kirschner M.W."/>
            <person name="Durand P.M."/>
            <person name="Michod R.E."/>
            <person name="Nozaki H."/>
            <person name="Olson B.J."/>
        </authorList>
    </citation>
    <scope>NUCLEOTIDE SEQUENCE [LARGE SCALE GENOMIC DNA]</scope>
    <source>
        <strain evidence="3">NIES-2863</strain>
    </source>
</reference>
<gene>
    <name evidence="2" type="ORF">GPECTOR_24g271</name>
</gene>
<evidence type="ECO:0000313" key="3">
    <source>
        <dbReference type="Proteomes" id="UP000075714"/>
    </source>
</evidence>
<dbReference type="AlphaFoldDB" id="A0A150GGM3"/>
<proteinExistence type="predicted"/>
<feature type="region of interest" description="Disordered" evidence="1">
    <location>
        <begin position="84"/>
        <end position="103"/>
    </location>
</feature>
<feature type="compositionally biased region" description="Low complexity" evidence="1">
    <location>
        <begin position="363"/>
        <end position="381"/>
    </location>
</feature>
<dbReference type="Proteomes" id="UP000075714">
    <property type="component" value="Unassembled WGS sequence"/>
</dbReference>
<sequence>MHPPNCQAKKFQDSLQVLEGWSTIQWHIVDNQKRVQRAQASSSPSDAPQDSYNVQLVYKWLEAMQFVTHGKGVALAAGVDPKGHPTMQGPQYPAHTPGAEPGPDSGDGLAALRGLIAGGGLIQDTAAAEREGARQAARAKFHARLVALCGCYGPGGYEQAVATLLITPDHYRDALTAHLVPALSYLMSQRARSPTKLHPYAEADAEALFSATMDRFSSEMTNFFGGPQLSRILSDLCRELSNRWHEAAPPLTDPMQLAPAYARMLTKTFLLDKLKQLVRDLPNPFAREAVVQAASYLVAQQSTAPVPRTLAQATTFVGPLFAELHDWVAAFLALCQELQKEHSAATMRAQAKRDRPARRPRPRAGSTAGRPRQRDGAPAVAAVAPAPGAIRLPYGAGNLRGPTMVDFRATAEPKVQAANLALPPPDRALIQILKKVGPGSDRVCFAGTFSQTPCTRGDECQYTHF</sequence>
<evidence type="ECO:0008006" key="4">
    <source>
        <dbReference type="Google" id="ProtNLM"/>
    </source>
</evidence>
<accession>A0A150GGM3</accession>
<organism evidence="2 3">
    <name type="scientific">Gonium pectorale</name>
    <name type="common">Green alga</name>
    <dbReference type="NCBI Taxonomy" id="33097"/>
    <lineage>
        <taxon>Eukaryota</taxon>
        <taxon>Viridiplantae</taxon>
        <taxon>Chlorophyta</taxon>
        <taxon>core chlorophytes</taxon>
        <taxon>Chlorophyceae</taxon>
        <taxon>CS clade</taxon>
        <taxon>Chlamydomonadales</taxon>
        <taxon>Volvocaceae</taxon>
        <taxon>Gonium</taxon>
    </lineage>
</organism>
<dbReference type="EMBL" id="LSYV01000025">
    <property type="protein sequence ID" value="KXZ48981.1"/>
    <property type="molecule type" value="Genomic_DNA"/>
</dbReference>
<protein>
    <recommendedName>
        <fullName evidence="4">C3H1-type domain-containing protein</fullName>
    </recommendedName>
</protein>
<feature type="region of interest" description="Disordered" evidence="1">
    <location>
        <begin position="345"/>
        <end position="381"/>
    </location>
</feature>
<keyword evidence="3" id="KW-1185">Reference proteome</keyword>
<evidence type="ECO:0000313" key="2">
    <source>
        <dbReference type="EMBL" id="KXZ48981.1"/>
    </source>
</evidence>